<evidence type="ECO:0000313" key="2">
    <source>
        <dbReference type="Proteomes" id="UP000028643"/>
    </source>
</evidence>
<dbReference type="EMBL" id="JPQT01000063">
    <property type="protein sequence ID" value="KFE54011.1"/>
    <property type="molecule type" value="Genomic_DNA"/>
</dbReference>
<gene>
    <name evidence="1" type="ORF">IV02_04495</name>
</gene>
<dbReference type="AlphaFoldDB" id="A0A085VEZ8"/>
<sequence length="201" mass="23153">MSSKFTKEDLNKIIVESIVDSMNYNNKQAIGRVRETSWKPYQTYFERYSNNKSQILKSAGIEESTLPLNANIENLLVAKQIIDDFRNKPELSTVQNYYLEGVIQIDPSGPHTTLKIIEEKLLKYNGLETILNIKPMHKEPIGKGYTVDIPSQYNREPVRARNLVQGLKFVGDTIDSAYEHIKQQEVYLKELQTKNSKPKMS</sequence>
<proteinExistence type="predicted"/>
<reference evidence="1 2" key="1">
    <citation type="submission" date="2014-07" db="EMBL/GenBank/DDBJ databases">
        <title>Draft Genome Sequences of Environmental Pseudomonas syringae strains.</title>
        <authorList>
            <person name="Baltrus D.A."/>
            <person name="Berge O."/>
            <person name="Morris C."/>
        </authorList>
    </citation>
    <scope>NUCLEOTIDE SEQUENCE [LARGE SCALE GENOMIC DNA]</scope>
    <source>
        <strain evidence="1 2">CEB003</strain>
    </source>
</reference>
<protein>
    <submittedName>
        <fullName evidence="1">Uncharacterized protein</fullName>
    </submittedName>
</protein>
<dbReference type="Proteomes" id="UP000028643">
    <property type="component" value="Unassembled WGS sequence"/>
</dbReference>
<comment type="caution">
    <text evidence="1">The sequence shown here is derived from an EMBL/GenBank/DDBJ whole genome shotgun (WGS) entry which is preliminary data.</text>
</comment>
<evidence type="ECO:0000313" key="1">
    <source>
        <dbReference type="EMBL" id="KFE54011.1"/>
    </source>
</evidence>
<dbReference type="PATRIC" id="fig|317.174.peg.913"/>
<organism evidence="1 2">
    <name type="scientific">Pseudomonas syringae</name>
    <dbReference type="NCBI Taxonomy" id="317"/>
    <lineage>
        <taxon>Bacteria</taxon>
        <taxon>Pseudomonadati</taxon>
        <taxon>Pseudomonadota</taxon>
        <taxon>Gammaproteobacteria</taxon>
        <taxon>Pseudomonadales</taxon>
        <taxon>Pseudomonadaceae</taxon>
        <taxon>Pseudomonas</taxon>
    </lineage>
</organism>
<name>A0A085VEZ8_PSESX</name>
<accession>A0A085VEZ8</accession>
<dbReference type="RefSeq" id="WP_047572467.1">
    <property type="nucleotide sequence ID" value="NZ_JPQT01000063.1"/>
</dbReference>